<dbReference type="Pfam" id="PF09981">
    <property type="entry name" value="DUF2218"/>
    <property type="match status" value="1"/>
</dbReference>
<dbReference type="InterPro" id="IPR014543">
    <property type="entry name" value="UCP028291"/>
</dbReference>
<dbReference type="Proteomes" id="UP000315133">
    <property type="component" value="Unassembled WGS sequence"/>
</dbReference>
<accession>A0A543KNE5</accession>
<gene>
    <name evidence="1" type="ORF">FB476_1453</name>
</gene>
<keyword evidence="2" id="KW-1185">Reference proteome</keyword>
<organism evidence="1 2">
    <name type="scientific">Ornithinimicrobium humiphilum</name>
    <dbReference type="NCBI Taxonomy" id="125288"/>
    <lineage>
        <taxon>Bacteria</taxon>
        <taxon>Bacillati</taxon>
        <taxon>Actinomycetota</taxon>
        <taxon>Actinomycetes</taxon>
        <taxon>Micrococcales</taxon>
        <taxon>Ornithinimicrobiaceae</taxon>
        <taxon>Ornithinimicrobium</taxon>
    </lineage>
</organism>
<evidence type="ECO:0000313" key="2">
    <source>
        <dbReference type="Proteomes" id="UP000315133"/>
    </source>
</evidence>
<protein>
    <recommendedName>
        <fullName evidence="3">DUF2218 domain-containing protein</fullName>
    </recommendedName>
</protein>
<evidence type="ECO:0008006" key="3">
    <source>
        <dbReference type="Google" id="ProtNLM"/>
    </source>
</evidence>
<reference evidence="1 2" key="1">
    <citation type="submission" date="2019-06" db="EMBL/GenBank/DDBJ databases">
        <title>Sequencing the genomes of 1000 actinobacteria strains.</title>
        <authorList>
            <person name="Klenk H.-P."/>
        </authorList>
    </citation>
    <scope>NUCLEOTIDE SEQUENCE [LARGE SCALE GENOMIC DNA]</scope>
    <source>
        <strain evidence="1 2">DSM 12362</strain>
    </source>
</reference>
<evidence type="ECO:0000313" key="1">
    <source>
        <dbReference type="EMBL" id="TQM96584.1"/>
    </source>
</evidence>
<dbReference type="RefSeq" id="WP_141818178.1">
    <property type="nucleotide sequence ID" value="NZ_BAAAIL010000003.1"/>
</dbReference>
<sequence>MTDTTTLDVTRTALVATDTPARWAKQLASHLGRPGKMTVEETDRGPQLAMAFDDQQATCLMDTTAADTLGLHVASSTEEAAERMTRVVGSHLERFGAKVGLTVTWG</sequence>
<name>A0A543KNE5_9MICO</name>
<dbReference type="EMBL" id="VFPU01000001">
    <property type="protein sequence ID" value="TQM96584.1"/>
    <property type="molecule type" value="Genomic_DNA"/>
</dbReference>
<dbReference type="Gene3D" id="3.30.310.50">
    <property type="entry name" value="Alpha-D-phosphohexomutase, C-terminal domain"/>
    <property type="match status" value="1"/>
</dbReference>
<comment type="caution">
    <text evidence="1">The sequence shown here is derived from an EMBL/GenBank/DDBJ whole genome shotgun (WGS) entry which is preliminary data.</text>
</comment>
<proteinExistence type="predicted"/>
<dbReference type="OrthoDB" id="9806511at2"/>
<dbReference type="AlphaFoldDB" id="A0A543KNE5"/>